<sequence length="217" mass="19846">MGLLDGMLGGVFGNAGGASPAAGQAGGGNPLLAALLPVVLGMLLNRQGGATSAAGGGGLADVLGGMLGGGRQGAGLGDALGGMLGGGGGGSGTAGLGSVLGGLLAGGAAGAGGAGGAGGLGALLEQFQRAGFGEQASSWVSTGDNLPLPPGAIGQVFGDDALAQIARQAGVSEAEAGAGLAQLLPEVIDRVTPGGQAPDLDQLVASVANLTRQFGGG</sequence>
<reference evidence="1" key="1">
    <citation type="submission" date="2014-02" db="EMBL/GenBank/DDBJ databases">
        <title>Expanding our view of genomic diversity in Candidatus Accumulibacter clades.</title>
        <authorList>
            <person name="Skennerton C.T."/>
            <person name="Barr J.J."/>
            <person name="Slater F.R."/>
            <person name="Bond P.L."/>
            <person name="Tyson G.W."/>
        </authorList>
    </citation>
    <scope>NUCLEOTIDE SEQUENCE [LARGE SCALE GENOMIC DNA]</scope>
</reference>
<dbReference type="EMBL" id="JFAX01000029">
    <property type="protein sequence ID" value="EXI65058.1"/>
    <property type="molecule type" value="Genomic_DNA"/>
</dbReference>
<proteinExistence type="predicted"/>
<accession>A0A011M649</accession>
<evidence type="ECO:0008006" key="3">
    <source>
        <dbReference type="Google" id="ProtNLM"/>
    </source>
</evidence>
<comment type="caution">
    <text evidence="1">The sequence shown here is derived from an EMBL/GenBank/DDBJ whole genome shotgun (WGS) entry which is preliminary data.</text>
</comment>
<keyword evidence="2" id="KW-1185">Reference proteome</keyword>
<name>A0A011M649_9PROT</name>
<dbReference type="InterPro" id="IPR027405">
    <property type="entry name" value="YidB-like"/>
</dbReference>
<dbReference type="AlphaFoldDB" id="A0A011M649"/>
<evidence type="ECO:0000313" key="1">
    <source>
        <dbReference type="EMBL" id="EXI65058.1"/>
    </source>
</evidence>
<dbReference type="SUPFAM" id="SSF140804">
    <property type="entry name" value="YidB-like"/>
    <property type="match status" value="1"/>
</dbReference>
<evidence type="ECO:0000313" key="2">
    <source>
        <dbReference type="Proteomes" id="UP000020218"/>
    </source>
</evidence>
<gene>
    <name evidence="1" type="ORF">AW08_03511</name>
</gene>
<dbReference type="Gene3D" id="1.10.10.690">
    <property type="entry name" value="YidB-like"/>
    <property type="match status" value="1"/>
</dbReference>
<dbReference type="STRING" id="1454001.AW08_03511"/>
<protein>
    <recommendedName>
        <fullName evidence="3">DUF937 domain-containing protein</fullName>
    </recommendedName>
</protein>
<organism evidence="1 2">
    <name type="scientific">Candidatus Accumulibacter adjunctus</name>
    <dbReference type="NCBI Taxonomy" id="1454001"/>
    <lineage>
        <taxon>Bacteria</taxon>
        <taxon>Pseudomonadati</taxon>
        <taxon>Pseudomonadota</taxon>
        <taxon>Betaproteobacteria</taxon>
        <taxon>Candidatus Accumulibacter</taxon>
    </lineage>
</organism>
<dbReference type="PATRIC" id="fig|1454001.3.peg.3549"/>
<dbReference type="Proteomes" id="UP000020218">
    <property type="component" value="Unassembled WGS sequence"/>
</dbReference>
<dbReference type="Pfam" id="PF20159">
    <property type="entry name" value="YidB"/>
    <property type="match status" value="1"/>
</dbReference>
<dbReference type="InterPro" id="IPR045372">
    <property type="entry name" value="YidB"/>
</dbReference>